<dbReference type="Pfam" id="PF00248">
    <property type="entry name" value="Aldo_ket_red"/>
    <property type="match status" value="1"/>
</dbReference>
<accession>A0AAE5AW04</accession>
<dbReference type="InterPro" id="IPR005399">
    <property type="entry name" value="K_chnl_volt-dep_bsu_KCNAB-rel"/>
</dbReference>
<organism evidence="5 6">
    <name type="scientific">Agrobacterium vitis</name>
    <name type="common">Rhizobium vitis</name>
    <dbReference type="NCBI Taxonomy" id="373"/>
    <lineage>
        <taxon>Bacteria</taxon>
        <taxon>Pseudomonadati</taxon>
        <taxon>Pseudomonadota</taxon>
        <taxon>Alphaproteobacteria</taxon>
        <taxon>Hyphomicrobiales</taxon>
        <taxon>Rhizobiaceae</taxon>
        <taxon>Rhizobium/Agrobacterium group</taxon>
        <taxon>Agrobacterium</taxon>
    </lineage>
</organism>
<comment type="similarity">
    <text evidence="1">Belongs to the shaker potassium channel beta subunit family.</text>
</comment>
<dbReference type="InterPro" id="IPR036812">
    <property type="entry name" value="NAD(P)_OxRdtase_dom_sf"/>
</dbReference>
<dbReference type="PANTHER" id="PTHR43150:SF2">
    <property type="entry name" value="HYPERKINETIC, ISOFORM M"/>
    <property type="match status" value="1"/>
</dbReference>
<evidence type="ECO:0000256" key="2">
    <source>
        <dbReference type="ARBA" id="ARBA00022857"/>
    </source>
</evidence>
<evidence type="ECO:0000313" key="5">
    <source>
        <dbReference type="EMBL" id="MUZ57652.1"/>
    </source>
</evidence>
<dbReference type="Proteomes" id="UP000436692">
    <property type="component" value="Unassembled WGS sequence"/>
</dbReference>
<keyword evidence="3" id="KW-0560">Oxidoreductase</keyword>
<name>A0AAE5AW04_AGRVI</name>
<dbReference type="InterPro" id="IPR023210">
    <property type="entry name" value="NADP_OxRdtase_dom"/>
</dbReference>
<dbReference type="GO" id="GO:0016491">
    <property type="term" value="F:oxidoreductase activity"/>
    <property type="evidence" value="ECO:0007669"/>
    <property type="project" value="UniProtKB-KW"/>
</dbReference>
<protein>
    <submittedName>
        <fullName evidence="5">Aldo/keto reductase</fullName>
    </submittedName>
</protein>
<dbReference type="AlphaFoldDB" id="A0AAE5AW04"/>
<evidence type="ECO:0000256" key="3">
    <source>
        <dbReference type="ARBA" id="ARBA00023002"/>
    </source>
</evidence>
<comment type="caution">
    <text evidence="5">The sequence shown here is derived from an EMBL/GenBank/DDBJ whole genome shotgun (WGS) entry which is preliminary data.</text>
</comment>
<reference evidence="5 6" key="1">
    <citation type="submission" date="2019-12" db="EMBL/GenBank/DDBJ databases">
        <title>Whole-genome sequencing of Allorhizobium vitis.</title>
        <authorList>
            <person name="Gan H.M."/>
            <person name="Szegedi E."/>
            <person name="Burr T."/>
            <person name="Savka M.A."/>
        </authorList>
    </citation>
    <scope>NUCLEOTIDE SEQUENCE [LARGE SCALE GENOMIC DNA]</scope>
    <source>
        <strain evidence="5 6">CG989</strain>
    </source>
</reference>
<dbReference type="Gene3D" id="3.20.20.100">
    <property type="entry name" value="NADP-dependent oxidoreductase domain"/>
    <property type="match status" value="1"/>
</dbReference>
<evidence type="ECO:0000256" key="1">
    <source>
        <dbReference type="ARBA" id="ARBA00006515"/>
    </source>
</evidence>
<dbReference type="RefSeq" id="WP_156629767.1">
    <property type="nucleotide sequence ID" value="NZ_JABAEJ010000003.1"/>
</dbReference>
<sequence>MQYRRLGQTSLKVSALSLGTWLNLSTKISGNDAHDYINHALEAGVNLIDTAESYEGGDVERLIGDVLSTGPFPRDAYCICTKIYFGATTRENRAMLRPTQKGLSRKHILEGCDASLHRLQTDYIDILLCHRYDPDTSLEELAWTMHSLVFQGKILYWGTSEWPPEEIERLIEIAGKNHLIGPSIEQPQLNVVHRDTYKRLVGWGGAVSALGLMTWSPLASGILSGRYGERPDAEGRLNDRSTSWVQALAFGKNRSRILALSKVLTRIAGELQISPAQLAVAWCLKQPMVSTVIIGGSTREQLVENLGATEKVDLLTTDIMQAVESAVSSRIVENAVGGC</sequence>
<proteinExistence type="inferred from homology"/>
<keyword evidence="2" id="KW-0521">NADP</keyword>
<evidence type="ECO:0000313" key="6">
    <source>
        <dbReference type="Proteomes" id="UP000436692"/>
    </source>
</evidence>
<gene>
    <name evidence="5" type="ORF">GOZ95_09290</name>
</gene>
<dbReference type="EMBL" id="WPHM01000004">
    <property type="protein sequence ID" value="MUZ57652.1"/>
    <property type="molecule type" value="Genomic_DNA"/>
</dbReference>
<dbReference type="SUPFAM" id="SSF51430">
    <property type="entry name" value="NAD(P)-linked oxidoreductase"/>
    <property type="match status" value="1"/>
</dbReference>
<feature type="domain" description="NADP-dependent oxidoreductase" evidence="4">
    <location>
        <begin position="16"/>
        <end position="326"/>
    </location>
</feature>
<dbReference type="PANTHER" id="PTHR43150">
    <property type="entry name" value="HYPERKINETIC, ISOFORM M"/>
    <property type="match status" value="1"/>
</dbReference>
<dbReference type="PRINTS" id="PR01577">
    <property type="entry name" value="KCNABCHANNEL"/>
</dbReference>
<evidence type="ECO:0000259" key="4">
    <source>
        <dbReference type="Pfam" id="PF00248"/>
    </source>
</evidence>